<dbReference type="Pfam" id="PF13618">
    <property type="entry name" value="Gluconate_2-dh3"/>
    <property type="match status" value="1"/>
</dbReference>
<name>A0ABQ0NWW9_9PROT</name>
<reference evidence="1" key="1">
    <citation type="submission" date="2013-04" db="EMBL/GenBank/DDBJ databases">
        <title>The genome sequencing project of 58 acetic acid bacteria.</title>
        <authorList>
            <person name="Okamoto-Kainuma A."/>
            <person name="Ishikawa M."/>
            <person name="Umino S."/>
            <person name="Koizumi Y."/>
            <person name="Shiwa Y."/>
            <person name="Yoshikawa H."/>
            <person name="Matsutani M."/>
            <person name="Matsushita K."/>
        </authorList>
    </citation>
    <scope>NUCLEOTIDE SEQUENCE</scope>
    <source>
        <strain evidence="1">DSM 15669</strain>
    </source>
</reference>
<dbReference type="InterPro" id="IPR027056">
    <property type="entry name" value="Gluconate_2DH_su3"/>
</dbReference>
<evidence type="ECO:0000313" key="2">
    <source>
        <dbReference type="Proteomes" id="UP001062901"/>
    </source>
</evidence>
<proteinExistence type="predicted"/>
<comment type="caution">
    <text evidence="1">The sequence shown here is derived from an EMBL/GenBank/DDBJ whole genome shotgun (WGS) entry which is preliminary data.</text>
</comment>
<organism evidence="1 2">
    <name type="scientific">Saccharibacter floricola DSM 15669</name>
    <dbReference type="NCBI Taxonomy" id="1123227"/>
    <lineage>
        <taxon>Bacteria</taxon>
        <taxon>Pseudomonadati</taxon>
        <taxon>Pseudomonadota</taxon>
        <taxon>Alphaproteobacteria</taxon>
        <taxon>Acetobacterales</taxon>
        <taxon>Acetobacteraceae</taxon>
        <taxon>Saccharibacter</taxon>
    </lineage>
</organism>
<dbReference type="EMBL" id="BAQD01000003">
    <property type="protein sequence ID" value="GBQ05194.1"/>
    <property type="molecule type" value="Genomic_DNA"/>
</dbReference>
<accession>A0ABQ0NWW9</accession>
<protein>
    <submittedName>
        <fullName evidence="1">Uncharacterized protein</fullName>
    </submittedName>
</protein>
<keyword evidence="2" id="KW-1185">Reference proteome</keyword>
<gene>
    <name evidence="1" type="ORF">AA15669_0352</name>
</gene>
<sequence length="137" mass="15212">MPLAFLLDQALDGLRDGWRYADLPADKEAWEKGLHSIEAHAHARHHRSYHTLSSAQRGELLDHALEGTLPEAVPTSLTPHQMSLWSCDLRADIIGTFFAHPVVQEALDISALLTGGDDHLQGFQEIGLNQRDLFEGL</sequence>
<dbReference type="Proteomes" id="UP001062901">
    <property type="component" value="Unassembled WGS sequence"/>
</dbReference>
<evidence type="ECO:0000313" key="1">
    <source>
        <dbReference type="EMBL" id="GBQ05194.1"/>
    </source>
</evidence>